<reference evidence="6" key="1">
    <citation type="submission" date="2022-01" db="EMBL/GenBank/DDBJ databases">
        <authorList>
            <person name="Jo J.-H."/>
            <person name="Im W.-T."/>
        </authorList>
    </citation>
    <scope>NUCLEOTIDE SEQUENCE</scope>
    <source>
        <strain evidence="6">XY25</strain>
    </source>
</reference>
<dbReference type="InterPro" id="IPR029401">
    <property type="entry name" value="Nudix_N"/>
</dbReference>
<evidence type="ECO:0000256" key="2">
    <source>
        <dbReference type="ARBA" id="ARBA00022801"/>
    </source>
</evidence>
<dbReference type="Pfam" id="PF14803">
    <property type="entry name" value="Zn_ribbon_Nudix"/>
    <property type="match status" value="1"/>
</dbReference>
<keyword evidence="3" id="KW-0460">Magnesium</keyword>
<evidence type="ECO:0000256" key="4">
    <source>
        <dbReference type="RuleBase" id="RU003476"/>
    </source>
</evidence>
<comment type="similarity">
    <text evidence="4">Belongs to the Nudix hydrolase family.</text>
</comment>
<evidence type="ECO:0000259" key="5">
    <source>
        <dbReference type="PROSITE" id="PS51462"/>
    </source>
</evidence>
<dbReference type="Pfam" id="PF00293">
    <property type="entry name" value="NUDIX"/>
    <property type="match status" value="1"/>
</dbReference>
<accession>A0ABS9K6M7</accession>
<dbReference type="InterPro" id="IPR015797">
    <property type="entry name" value="NUDIX_hydrolase-like_dom_sf"/>
</dbReference>
<gene>
    <name evidence="6" type="ORF">LZ012_17575</name>
</gene>
<evidence type="ECO:0000256" key="1">
    <source>
        <dbReference type="ARBA" id="ARBA00001946"/>
    </source>
</evidence>
<proteinExistence type="inferred from homology"/>
<dbReference type="Gene3D" id="2.20.70.10">
    <property type="match status" value="1"/>
</dbReference>
<dbReference type="RefSeq" id="WP_275712296.1">
    <property type="nucleotide sequence ID" value="NZ_JAKLTN010000005.1"/>
</dbReference>
<sequence>MQYCNRCGSNVSLAIPAGDTLPRHVCQSCGHIHYENPRLVVCCAAEWEGKILLCRRAIEPRHGYWTLPGGFMENGETTAQAAMRETQEEAGADVEVQAPFAMVNIPHINQVHLFYRGQLRSPAFAAGDESLEVRLVAPADIPWNDLAFRSVAFCLERYLADRETARYGFHETNLRPL</sequence>
<comment type="caution">
    <text evidence="6">The sequence shown here is derived from an EMBL/GenBank/DDBJ whole genome shotgun (WGS) entry which is preliminary data.</text>
</comment>
<dbReference type="PROSITE" id="PS51462">
    <property type="entry name" value="NUDIX"/>
    <property type="match status" value="1"/>
</dbReference>
<dbReference type="Gene3D" id="3.90.79.10">
    <property type="entry name" value="Nucleoside Triphosphate Pyrophosphohydrolase"/>
    <property type="match status" value="1"/>
</dbReference>
<dbReference type="SUPFAM" id="SSF55811">
    <property type="entry name" value="Nudix"/>
    <property type="match status" value="1"/>
</dbReference>
<dbReference type="InterPro" id="IPR000086">
    <property type="entry name" value="NUDIX_hydrolase_dom"/>
</dbReference>
<comment type="cofactor">
    <cofactor evidence="1">
        <name>Mg(2+)</name>
        <dbReference type="ChEBI" id="CHEBI:18420"/>
    </cofactor>
</comment>
<dbReference type="InterPro" id="IPR020476">
    <property type="entry name" value="Nudix_hydrolase"/>
</dbReference>
<dbReference type="EMBL" id="JAKLTN010000005">
    <property type="protein sequence ID" value="MCG2578811.1"/>
    <property type="molecule type" value="Genomic_DNA"/>
</dbReference>
<dbReference type="Proteomes" id="UP001165384">
    <property type="component" value="Unassembled WGS sequence"/>
</dbReference>
<dbReference type="InterPro" id="IPR020084">
    <property type="entry name" value="NUDIX_hydrolase_CS"/>
</dbReference>
<dbReference type="PANTHER" id="PTHR43222:SF2">
    <property type="entry name" value="NUDIX HYDROLASE 23, CHLOROPLASTIC"/>
    <property type="match status" value="1"/>
</dbReference>
<evidence type="ECO:0000313" key="6">
    <source>
        <dbReference type="EMBL" id="MCG2578811.1"/>
    </source>
</evidence>
<organism evidence="6 7">
    <name type="scientific">Dechloromonas hankyongensis</name>
    <dbReference type="NCBI Taxonomy" id="2908002"/>
    <lineage>
        <taxon>Bacteria</taxon>
        <taxon>Pseudomonadati</taxon>
        <taxon>Pseudomonadota</taxon>
        <taxon>Betaproteobacteria</taxon>
        <taxon>Rhodocyclales</taxon>
        <taxon>Azonexaceae</taxon>
        <taxon>Dechloromonas</taxon>
    </lineage>
</organism>
<evidence type="ECO:0000256" key="3">
    <source>
        <dbReference type="ARBA" id="ARBA00022842"/>
    </source>
</evidence>
<name>A0ABS9K6M7_9RHOO</name>
<dbReference type="PRINTS" id="PR00502">
    <property type="entry name" value="NUDIXFAMILY"/>
</dbReference>
<feature type="domain" description="Nudix hydrolase" evidence="5">
    <location>
        <begin position="36"/>
        <end position="159"/>
    </location>
</feature>
<protein>
    <submittedName>
        <fullName evidence="6">NUDIX hydrolase</fullName>
    </submittedName>
</protein>
<keyword evidence="7" id="KW-1185">Reference proteome</keyword>
<dbReference type="GO" id="GO:0016787">
    <property type="term" value="F:hydrolase activity"/>
    <property type="evidence" value="ECO:0007669"/>
    <property type="project" value="UniProtKB-KW"/>
</dbReference>
<dbReference type="CDD" id="cd04511">
    <property type="entry name" value="NUDIX_Hydrolase"/>
    <property type="match status" value="1"/>
</dbReference>
<dbReference type="PANTHER" id="PTHR43222">
    <property type="entry name" value="NUDIX HYDROLASE 23"/>
    <property type="match status" value="1"/>
</dbReference>
<keyword evidence="2 4" id="KW-0378">Hydrolase</keyword>
<dbReference type="PROSITE" id="PS00893">
    <property type="entry name" value="NUDIX_BOX"/>
    <property type="match status" value="1"/>
</dbReference>
<evidence type="ECO:0000313" key="7">
    <source>
        <dbReference type="Proteomes" id="UP001165384"/>
    </source>
</evidence>